<comment type="caution">
    <text evidence="1">The sequence shown here is derived from an EMBL/GenBank/DDBJ whole genome shotgun (WGS) entry which is preliminary data.</text>
</comment>
<gene>
    <name evidence="1" type="ORF">F2Q70_00019451</name>
</gene>
<reference evidence="1" key="1">
    <citation type="submission" date="2019-12" db="EMBL/GenBank/DDBJ databases">
        <title>Genome sequencing and annotation of Brassica cretica.</title>
        <authorList>
            <person name="Studholme D.J."/>
            <person name="Sarris P.F."/>
        </authorList>
    </citation>
    <scope>NUCLEOTIDE SEQUENCE</scope>
    <source>
        <strain evidence="1">PFS-102/07</strain>
        <tissue evidence="1">Leaf</tissue>
    </source>
</reference>
<organism evidence="1">
    <name type="scientific">Brassica cretica</name>
    <name type="common">Mustard</name>
    <dbReference type="NCBI Taxonomy" id="69181"/>
    <lineage>
        <taxon>Eukaryota</taxon>
        <taxon>Viridiplantae</taxon>
        <taxon>Streptophyta</taxon>
        <taxon>Embryophyta</taxon>
        <taxon>Tracheophyta</taxon>
        <taxon>Spermatophyta</taxon>
        <taxon>Magnoliopsida</taxon>
        <taxon>eudicotyledons</taxon>
        <taxon>Gunneridae</taxon>
        <taxon>Pentapetalae</taxon>
        <taxon>rosids</taxon>
        <taxon>malvids</taxon>
        <taxon>Brassicales</taxon>
        <taxon>Brassicaceae</taxon>
        <taxon>Brassiceae</taxon>
        <taxon>Brassica</taxon>
    </lineage>
</organism>
<dbReference type="EMBL" id="QGKY02001925">
    <property type="protein sequence ID" value="KAF2548758.1"/>
    <property type="molecule type" value="Genomic_DNA"/>
</dbReference>
<sequence length="78" mass="8467">MDRVSHNNLLRPLHTTAPLLSFEVDARWRMRAAASLGLSVASLLHPFGLQFMVPSRLLHATVLCSSSVTVVPSQASLS</sequence>
<accession>A0A8S9GX70</accession>
<protein>
    <submittedName>
        <fullName evidence="1">Uncharacterized protein</fullName>
    </submittedName>
</protein>
<dbReference type="AlphaFoldDB" id="A0A8S9GX70"/>
<proteinExistence type="predicted"/>
<evidence type="ECO:0000313" key="1">
    <source>
        <dbReference type="EMBL" id="KAF2548758.1"/>
    </source>
</evidence>
<name>A0A8S9GX70_BRACR</name>